<dbReference type="Gene3D" id="1.20.1640.10">
    <property type="entry name" value="Multidrug efflux transporter AcrB transmembrane domain"/>
    <property type="match status" value="2"/>
</dbReference>
<keyword evidence="1" id="KW-0812">Transmembrane</keyword>
<evidence type="ECO:0000256" key="1">
    <source>
        <dbReference type="SAM" id="Phobius"/>
    </source>
</evidence>
<feature type="transmembrane region" description="Helical" evidence="1">
    <location>
        <begin position="335"/>
        <end position="352"/>
    </location>
</feature>
<comment type="caution">
    <text evidence="2">The sequence shown here is derived from an EMBL/GenBank/DDBJ whole genome shotgun (WGS) entry which is preliminary data.</text>
</comment>
<reference evidence="2 3" key="1">
    <citation type="journal article" date="1992" name="Lakartidningen">
        <title>[Penicillin V and not amoxicillin is the first choice preparation in acute otitis].</title>
        <authorList>
            <person name="Kamme C."/>
            <person name="Lundgren K."/>
            <person name="Prellner K."/>
        </authorList>
    </citation>
    <scope>NUCLEOTIDE SEQUENCE [LARGE SCALE GENOMIC DNA]</scope>
    <source>
        <strain evidence="2 3">PC3053II</strain>
    </source>
</reference>
<dbReference type="GO" id="GO:0042910">
    <property type="term" value="F:xenobiotic transmembrane transporter activity"/>
    <property type="evidence" value="ECO:0007669"/>
    <property type="project" value="TreeGrafter"/>
</dbReference>
<feature type="transmembrane region" description="Helical" evidence="1">
    <location>
        <begin position="476"/>
        <end position="499"/>
    </location>
</feature>
<name>A0A5C8G0Z0_9SPIR</name>
<dbReference type="Gene3D" id="3.30.2090.10">
    <property type="entry name" value="Multidrug efflux transporter AcrB TolC docking domain, DN and DC subdomains"/>
    <property type="match status" value="2"/>
</dbReference>
<dbReference type="AlphaFoldDB" id="A0A5C8G0Z0"/>
<sequence>MKKFITLIVSKPHAVVVILASLFIIGFISVSRLDINYLPDMEIPVISVKTKYNNAGPEEVEKSITRLIEGVVSSVNNVKTIKSKSKESESNIEIEFNWGTDLRMAADDIREAIDTIRNSLPDDANNPNISKFSSDTTPIMEIAFFGSDNLGYLYDLVDNKILTSLNQIDGVGQTEIRGGLKRIVCVDVDLNRLNAYSININDIMKAIEKDNKNIFCGETYEGVYKYGIRATGEFKYIEDIGDVVVELKDNTFPVRVRDLAYVYKSYDNEAEIVRINGNKALTVAITKESDGNIIKIARDIENRLKNINLPEGLYYKILFDSSETIKNSIRNVADAIWQGALFSIIVLMIYLWNIKSVFIIGISIPISVITTFILMYFFDITINIISLSGLVLGVGMMVDNSIVVLENIFYYSLKYNKENKLNLLNNNYRIIQNFKSAIFGASEVSLAITASTLTSVCVFLPFLFVKGQIGRMFSDLCMTVSISLLTSLFVAITIVPLLASRLISDDYKNNENDNKINIIFSKIKNFINNNIHRNVEKFYLSLLIIVIKNKKKAFVFIGSSLLFSLILLLNLIGKEGYPISDEGTIISRLRLPVGSRVEFTDSFISKMEKNIENSLSNNMSYYESRVRTGRNEHHGEVRIKLVDKEDGRKYKINQYVETIRNEVNSYPGRIELNSENVAFGKPKNYSSIIIELVGDDLERGYNLSDSIIKAVSKVRGVRNVLIKEDDSNREIIFDVNRDLISKMGVNVNEIAHIIRTSFSGNVASKMRLKDSINFDADIIVRLENKNRNNISGINKIMIPTPYGIAPISSLVNINRDMGPTEINRKDEKRIIEISADSFGRNINDIVSDIKKEINNIYIPIGFSVNFSGDYEDMQEAFYQLLISLIMALIFVYAIIAAQFESYIIPFVISLAVPFALFGALICLYFSSNTLNVYSGIGIIMLIGIVVNNGIVLIDYMNKLFLARNISWEVAALESCKRRMRPVLMTSLTTILGLFPMIIETGSGNEMYKPISIAVCGGLIFSTMFTLIIIPAVYSSFRNRFKIKMREDKI</sequence>
<organism evidence="2 3">
    <name type="scientific">Brachyspira aalborgi</name>
    <dbReference type="NCBI Taxonomy" id="29522"/>
    <lineage>
        <taxon>Bacteria</taxon>
        <taxon>Pseudomonadati</taxon>
        <taxon>Spirochaetota</taxon>
        <taxon>Spirochaetia</taxon>
        <taxon>Brachyspirales</taxon>
        <taxon>Brachyspiraceae</taxon>
        <taxon>Brachyspira</taxon>
    </lineage>
</organism>
<feature type="transmembrane region" description="Helical" evidence="1">
    <location>
        <begin position="876"/>
        <end position="895"/>
    </location>
</feature>
<accession>A0A5C8G0Z0</accession>
<proteinExistence type="predicted"/>
<feature type="transmembrane region" description="Helical" evidence="1">
    <location>
        <begin position="384"/>
        <end position="410"/>
    </location>
</feature>
<dbReference type="PRINTS" id="PR00702">
    <property type="entry name" value="ACRIFLAVINRP"/>
</dbReference>
<feature type="transmembrane region" description="Helical" evidence="1">
    <location>
        <begin position="932"/>
        <end position="953"/>
    </location>
</feature>
<evidence type="ECO:0000313" key="2">
    <source>
        <dbReference type="EMBL" id="TXJ55551.1"/>
    </source>
</evidence>
<dbReference type="Gene3D" id="3.30.70.1430">
    <property type="entry name" value="Multidrug efflux transporter AcrB pore domain"/>
    <property type="match status" value="2"/>
</dbReference>
<feature type="transmembrane region" description="Helical" evidence="1">
    <location>
        <begin position="902"/>
        <end position="926"/>
    </location>
</feature>
<gene>
    <name evidence="2" type="ORF">EPJ76_08180</name>
</gene>
<dbReference type="GO" id="GO:0005886">
    <property type="term" value="C:plasma membrane"/>
    <property type="evidence" value="ECO:0007669"/>
    <property type="project" value="TreeGrafter"/>
</dbReference>
<dbReference type="SUPFAM" id="SSF82693">
    <property type="entry name" value="Multidrug efflux transporter AcrB pore domain, PN1, PN2, PC1 and PC2 subdomains"/>
    <property type="match status" value="2"/>
</dbReference>
<feature type="transmembrane region" description="Helical" evidence="1">
    <location>
        <begin position="12"/>
        <end position="30"/>
    </location>
</feature>
<dbReference type="Gene3D" id="3.30.70.1440">
    <property type="entry name" value="Multidrug efflux transporter AcrB pore domain"/>
    <property type="match status" value="1"/>
</dbReference>
<feature type="transmembrane region" description="Helical" evidence="1">
    <location>
        <begin position="1010"/>
        <end position="1036"/>
    </location>
</feature>
<dbReference type="PANTHER" id="PTHR32063:SF0">
    <property type="entry name" value="SWARMING MOTILITY PROTEIN SWRC"/>
    <property type="match status" value="1"/>
</dbReference>
<keyword evidence="1" id="KW-1133">Transmembrane helix</keyword>
<dbReference type="Proteomes" id="UP000322327">
    <property type="component" value="Unassembled WGS sequence"/>
</dbReference>
<feature type="transmembrane region" description="Helical" evidence="1">
    <location>
        <begin position="444"/>
        <end position="464"/>
    </location>
</feature>
<keyword evidence="1" id="KW-0472">Membrane</keyword>
<feature type="transmembrane region" description="Helical" evidence="1">
    <location>
        <begin position="357"/>
        <end position="378"/>
    </location>
</feature>
<dbReference type="InterPro" id="IPR001036">
    <property type="entry name" value="Acrflvin-R"/>
</dbReference>
<dbReference type="Gene3D" id="3.30.70.1320">
    <property type="entry name" value="Multidrug efflux transporter AcrB pore domain like"/>
    <property type="match status" value="1"/>
</dbReference>
<dbReference type="PANTHER" id="PTHR32063">
    <property type="match status" value="1"/>
</dbReference>
<dbReference type="Pfam" id="PF00873">
    <property type="entry name" value="ACR_tran"/>
    <property type="match status" value="1"/>
</dbReference>
<dbReference type="RefSeq" id="WP_147531267.1">
    <property type="nucleotide sequence ID" value="NZ_SAYI01000018.1"/>
</dbReference>
<evidence type="ECO:0000313" key="3">
    <source>
        <dbReference type="Proteomes" id="UP000322327"/>
    </source>
</evidence>
<dbReference type="InterPro" id="IPR027463">
    <property type="entry name" value="AcrB_DN_DC_subdom"/>
</dbReference>
<dbReference type="EMBL" id="SAYI01000018">
    <property type="protein sequence ID" value="TXJ55551.1"/>
    <property type="molecule type" value="Genomic_DNA"/>
</dbReference>
<protein>
    <submittedName>
        <fullName evidence="2">Efflux RND transporter permease subunit</fullName>
    </submittedName>
</protein>
<dbReference type="SUPFAM" id="SSF82714">
    <property type="entry name" value="Multidrug efflux transporter AcrB TolC docking domain, DN and DC subdomains"/>
    <property type="match status" value="2"/>
</dbReference>
<dbReference type="SUPFAM" id="SSF82866">
    <property type="entry name" value="Multidrug efflux transporter AcrB transmembrane domain"/>
    <property type="match status" value="2"/>
</dbReference>
<feature type="transmembrane region" description="Helical" evidence="1">
    <location>
        <begin position="553"/>
        <end position="572"/>
    </location>
</feature>
<feature type="transmembrane region" description="Helical" evidence="1">
    <location>
        <begin position="982"/>
        <end position="998"/>
    </location>
</feature>